<dbReference type="AlphaFoldDB" id="A0A942DVS8"/>
<dbReference type="InterPro" id="IPR046342">
    <property type="entry name" value="CBS_dom_sf"/>
</dbReference>
<dbReference type="PANTHER" id="PTHR43080">
    <property type="entry name" value="CBS DOMAIN-CONTAINING PROTEIN CBSX3, MITOCHONDRIAL"/>
    <property type="match status" value="1"/>
</dbReference>
<evidence type="ECO:0000259" key="4">
    <source>
        <dbReference type="PROSITE" id="PS51371"/>
    </source>
</evidence>
<dbReference type="InterPro" id="IPR000644">
    <property type="entry name" value="CBS_dom"/>
</dbReference>
<organism evidence="5 6">
    <name type="scientific">Pseudaminobacter soli</name>
    <name type="common">ex Zhang et al. 2022</name>
    <dbReference type="NCBI Taxonomy" id="2831468"/>
    <lineage>
        <taxon>Bacteria</taxon>
        <taxon>Pseudomonadati</taxon>
        <taxon>Pseudomonadota</taxon>
        <taxon>Alphaproteobacteria</taxon>
        <taxon>Hyphomicrobiales</taxon>
        <taxon>Phyllobacteriaceae</taxon>
        <taxon>Pseudaminobacter</taxon>
    </lineage>
</organism>
<dbReference type="SUPFAM" id="SSF54631">
    <property type="entry name" value="CBS-domain pair"/>
    <property type="match status" value="1"/>
</dbReference>
<evidence type="ECO:0000259" key="3">
    <source>
        <dbReference type="PROSITE" id="PS50914"/>
    </source>
</evidence>
<reference evidence="5" key="1">
    <citation type="submission" date="2021-04" db="EMBL/GenBank/DDBJ databases">
        <title>Pseudaminobacter soli sp. nov., isolated from paddy soil contaminated by heavy metals.</title>
        <authorList>
            <person name="Zhang K."/>
        </authorList>
    </citation>
    <scope>NUCLEOTIDE SEQUENCE</scope>
    <source>
        <strain evidence="5">19-2017</strain>
    </source>
</reference>
<dbReference type="PROSITE" id="PS50914">
    <property type="entry name" value="BON"/>
    <property type="match status" value="1"/>
</dbReference>
<dbReference type="Pfam" id="PF04972">
    <property type="entry name" value="BON"/>
    <property type="match status" value="1"/>
</dbReference>
<dbReference type="RefSeq" id="WP_188252868.1">
    <property type="nucleotide sequence ID" value="NZ_JABVCF010000001.1"/>
</dbReference>
<dbReference type="InterPro" id="IPR017080">
    <property type="entry name" value="UCP036990_CBS_BON"/>
</dbReference>
<gene>
    <name evidence="5" type="ORF">KEU06_01595</name>
</gene>
<accession>A0A942DVS8</accession>
<feature type="domain" description="BON" evidence="3">
    <location>
        <begin position="153"/>
        <end position="221"/>
    </location>
</feature>
<keyword evidence="1 2" id="KW-0129">CBS domain</keyword>
<dbReference type="PIRSF" id="PIRSF036990">
    <property type="entry name" value="UCP036990_CBS_BON"/>
    <property type="match status" value="1"/>
</dbReference>
<dbReference type="PANTHER" id="PTHR43080:SF26">
    <property type="entry name" value="REGULATORY PROTEIN"/>
    <property type="match status" value="1"/>
</dbReference>
<dbReference type="InterPro" id="IPR007055">
    <property type="entry name" value="BON_dom"/>
</dbReference>
<dbReference type="EMBL" id="JAGWCR010000001">
    <property type="protein sequence ID" value="MBS3647317.1"/>
    <property type="molecule type" value="Genomic_DNA"/>
</dbReference>
<feature type="domain" description="CBS" evidence="4">
    <location>
        <begin position="7"/>
        <end position="64"/>
    </location>
</feature>
<dbReference type="InterPro" id="IPR051257">
    <property type="entry name" value="Diverse_CBS-Domain"/>
</dbReference>
<name>A0A942DVS8_9HYPH</name>
<keyword evidence="6" id="KW-1185">Reference proteome</keyword>
<evidence type="ECO:0000256" key="2">
    <source>
        <dbReference type="PROSITE-ProRule" id="PRU00703"/>
    </source>
</evidence>
<dbReference type="Proteomes" id="UP000680348">
    <property type="component" value="Unassembled WGS sequence"/>
</dbReference>
<dbReference type="PROSITE" id="PS51371">
    <property type="entry name" value="CBS"/>
    <property type="match status" value="2"/>
</dbReference>
<evidence type="ECO:0000313" key="6">
    <source>
        <dbReference type="Proteomes" id="UP000680348"/>
    </source>
</evidence>
<dbReference type="SMART" id="SM00116">
    <property type="entry name" value="CBS"/>
    <property type="match status" value="2"/>
</dbReference>
<sequence length="222" mass="23812">MKTADIMTSAVITISPDHGVKHAATIMMANRVSGLPVVDDERRLVGIISEGDLLRRAELGLGAIAHLAGPFPTDEERARAYVRANSWKVADVMTCDPVVVDEEAPVSEVASLMAQHGIKRIPVLRGGRLIGIVSRADLLRAISGASRDKTASGDEAIRRSIITRLNEQTGLEGKAITVTVTDGLVHLWGNVDTEHCRNAARVVAESVHGVRGVVEHFPQRAP</sequence>
<evidence type="ECO:0000313" key="5">
    <source>
        <dbReference type="EMBL" id="MBS3647317.1"/>
    </source>
</evidence>
<dbReference type="Gene3D" id="3.10.580.10">
    <property type="entry name" value="CBS-domain"/>
    <property type="match status" value="1"/>
</dbReference>
<dbReference type="Gene3D" id="3.30.1340.30">
    <property type="match status" value="1"/>
</dbReference>
<protein>
    <submittedName>
        <fullName evidence="5">CBS domain-containing protein</fullName>
    </submittedName>
</protein>
<dbReference type="CDD" id="cd04586">
    <property type="entry name" value="CBS_pair_BON_assoc"/>
    <property type="match status" value="1"/>
</dbReference>
<comment type="caution">
    <text evidence="5">The sequence shown here is derived from an EMBL/GenBank/DDBJ whole genome shotgun (WGS) entry which is preliminary data.</text>
</comment>
<proteinExistence type="predicted"/>
<feature type="domain" description="CBS" evidence="4">
    <location>
        <begin position="93"/>
        <end position="149"/>
    </location>
</feature>
<evidence type="ECO:0000256" key="1">
    <source>
        <dbReference type="ARBA" id="ARBA00023122"/>
    </source>
</evidence>
<dbReference type="Pfam" id="PF00571">
    <property type="entry name" value="CBS"/>
    <property type="match status" value="2"/>
</dbReference>